<name>A0A292YSE2_9BACL</name>
<dbReference type="RefSeq" id="WP_165912471.1">
    <property type="nucleotide sequence ID" value="NZ_BDUF01000095.1"/>
</dbReference>
<keyword evidence="1" id="KW-0472">Membrane</keyword>
<gene>
    <name evidence="2" type="ORF">EFBL_3059</name>
</gene>
<evidence type="ECO:0000313" key="3">
    <source>
        <dbReference type="Proteomes" id="UP000217785"/>
    </source>
</evidence>
<reference evidence="3" key="1">
    <citation type="submission" date="2017-07" db="EMBL/GenBank/DDBJ databases">
        <title>Draft genome sequence of Effusibacillus lacus strain skLN1.</title>
        <authorList>
            <person name="Watanabe M."/>
            <person name="Kojima H."/>
            <person name="Fukui M."/>
        </authorList>
    </citation>
    <scope>NUCLEOTIDE SEQUENCE [LARGE SCALE GENOMIC DNA]</scope>
    <source>
        <strain evidence="3">skLN1</strain>
    </source>
</reference>
<organism evidence="2 3">
    <name type="scientific">Effusibacillus lacus</name>
    <dbReference type="NCBI Taxonomy" id="1348429"/>
    <lineage>
        <taxon>Bacteria</taxon>
        <taxon>Bacillati</taxon>
        <taxon>Bacillota</taxon>
        <taxon>Bacilli</taxon>
        <taxon>Bacillales</taxon>
        <taxon>Alicyclobacillaceae</taxon>
        <taxon>Effusibacillus</taxon>
    </lineage>
</organism>
<dbReference type="Pfam" id="PF14256">
    <property type="entry name" value="YwiC"/>
    <property type="match status" value="1"/>
</dbReference>
<accession>A0A292YSE2</accession>
<feature type="transmembrane region" description="Helical" evidence="1">
    <location>
        <begin position="176"/>
        <end position="194"/>
    </location>
</feature>
<feature type="transmembrane region" description="Helical" evidence="1">
    <location>
        <begin position="12"/>
        <end position="29"/>
    </location>
</feature>
<feature type="transmembrane region" description="Helical" evidence="1">
    <location>
        <begin position="113"/>
        <end position="133"/>
    </location>
</feature>
<protein>
    <recommendedName>
        <fullName evidence="4">YwiC-like family protein</fullName>
    </recommendedName>
</protein>
<feature type="transmembrane region" description="Helical" evidence="1">
    <location>
        <begin position="145"/>
        <end position="164"/>
    </location>
</feature>
<proteinExistence type="predicted"/>
<dbReference type="EMBL" id="BDUF01000095">
    <property type="protein sequence ID" value="GAX91390.1"/>
    <property type="molecule type" value="Genomic_DNA"/>
</dbReference>
<feature type="transmembrane region" description="Helical" evidence="1">
    <location>
        <begin position="88"/>
        <end position="106"/>
    </location>
</feature>
<feature type="transmembrane region" description="Helical" evidence="1">
    <location>
        <begin position="65"/>
        <end position="82"/>
    </location>
</feature>
<keyword evidence="3" id="KW-1185">Reference proteome</keyword>
<evidence type="ECO:0000313" key="2">
    <source>
        <dbReference type="EMBL" id="GAX91390.1"/>
    </source>
</evidence>
<dbReference type="AlphaFoldDB" id="A0A292YSE2"/>
<dbReference type="InterPro" id="IPR025576">
    <property type="entry name" value="YwiC"/>
</dbReference>
<dbReference type="Proteomes" id="UP000217785">
    <property type="component" value="Unassembled WGS sequence"/>
</dbReference>
<evidence type="ECO:0000256" key="1">
    <source>
        <dbReference type="SAM" id="Phobius"/>
    </source>
</evidence>
<evidence type="ECO:0008006" key="4">
    <source>
        <dbReference type="Google" id="ProtNLM"/>
    </source>
</evidence>
<comment type="caution">
    <text evidence="2">The sequence shown here is derived from an EMBL/GenBank/DDBJ whole genome shotgun (WGS) entry which is preliminary data.</text>
</comment>
<sequence>MKAVIPREHGAWGMLFAPLLVGMFAGGLAASHVLLVLSMLGVYLASYPLIQWFKNPKRNAHLRGWILGYGAASAVLGLPLVYLYPKLVWLALPAAVVLMINIGFAVRKQERHILNDLVAISGLSLGGVAAYYVSTNGFDLTSGVIWLSCFLVFTGSVLHVKSLIREKGNRTIKAAANIYHVLLVALPIAAEFAFPELLPYKWMSLAFAFSAIKVWVTPFNKPMRSLTIGMIEIANTVWFAISAGIVLH</sequence>
<keyword evidence="1" id="KW-0812">Transmembrane</keyword>
<feature type="transmembrane region" description="Helical" evidence="1">
    <location>
        <begin position="228"/>
        <end position="247"/>
    </location>
</feature>
<keyword evidence="1" id="KW-1133">Transmembrane helix</keyword>